<feature type="region of interest" description="Disordered" evidence="2">
    <location>
        <begin position="221"/>
        <end position="403"/>
    </location>
</feature>
<feature type="compositionally biased region" description="Basic and acidic residues" evidence="2">
    <location>
        <begin position="539"/>
        <end position="556"/>
    </location>
</feature>
<gene>
    <name evidence="3" type="ORF">CYMTET_33527</name>
</gene>
<comment type="caution">
    <text evidence="3">The sequence shown here is derived from an EMBL/GenBank/DDBJ whole genome shotgun (WGS) entry which is preliminary data.</text>
</comment>
<feature type="compositionally biased region" description="Basic and acidic residues" evidence="2">
    <location>
        <begin position="221"/>
        <end position="230"/>
    </location>
</feature>
<feature type="coiled-coil region" evidence="1">
    <location>
        <begin position="21"/>
        <end position="67"/>
    </location>
</feature>
<reference evidence="3 4" key="1">
    <citation type="journal article" date="2015" name="Genome Biol. Evol.">
        <title>Comparative Genomics of a Bacterivorous Green Alga Reveals Evolutionary Causalities and Consequences of Phago-Mixotrophic Mode of Nutrition.</title>
        <authorList>
            <person name="Burns J.A."/>
            <person name="Paasch A."/>
            <person name="Narechania A."/>
            <person name="Kim E."/>
        </authorList>
    </citation>
    <scope>NUCLEOTIDE SEQUENCE [LARGE SCALE GENOMIC DNA]</scope>
    <source>
        <strain evidence="3 4">PLY_AMNH</strain>
    </source>
</reference>
<organism evidence="3 4">
    <name type="scientific">Cymbomonas tetramitiformis</name>
    <dbReference type="NCBI Taxonomy" id="36881"/>
    <lineage>
        <taxon>Eukaryota</taxon>
        <taxon>Viridiplantae</taxon>
        <taxon>Chlorophyta</taxon>
        <taxon>Pyramimonadophyceae</taxon>
        <taxon>Pyramimonadales</taxon>
        <taxon>Pyramimonadaceae</taxon>
        <taxon>Cymbomonas</taxon>
    </lineage>
</organism>
<feature type="compositionally biased region" description="Acidic residues" evidence="2">
    <location>
        <begin position="231"/>
        <end position="242"/>
    </location>
</feature>
<evidence type="ECO:0000256" key="1">
    <source>
        <dbReference type="SAM" id="Coils"/>
    </source>
</evidence>
<evidence type="ECO:0000256" key="2">
    <source>
        <dbReference type="SAM" id="MobiDB-lite"/>
    </source>
</evidence>
<feature type="region of interest" description="Disordered" evidence="2">
    <location>
        <begin position="539"/>
        <end position="569"/>
    </location>
</feature>
<feature type="non-terminal residue" evidence="3">
    <location>
        <position position="1"/>
    </location>
</feature>
<dbReference type="EMBL" id="LGRX02020567">
    <property type="protein sequence ID" value="KAK3257383.1"/>
    <property type="molecule type" value="Genomic_DNA"/>
</dbReference>
<feature type="compositionally biased region" description="Polar residues" evidence="2">
    <location>
        <begin position="803"/>
        <end position="813"/>
    </location>
</feature>
<keyword evidence="1" id="KW-0175">Coiled coil</keyword>
<evidence type="ECO:0000313" key="3">
    <source>
        <dbReference type="EMBL" id="KAK3257383.1"/>
    </source>
</evidence>
<evidence type="ECO:0000313" key="4">
    <source>
        <dbReference type="Proteomes" id="UP001190700"/>
    </source>
</evidence>
<accession>A0AAE0FDH5</accession>
<feature type="compositionally biased region" description="Polar residues" evidence="2">
    <location>
        <begin position="677"/>
        <end position="698"/>
    </location>
</feature>
<feature type="region of interest" description="Disordered" evidence="2">
    <location>
        <begin position="639"/>
        <end position="854"/>
    </location>
</feature>
<feature type="region of interest" description="Disordered" evidence="2">
    <location>
        <begin position="94"/>
        <end position="133"/>
    </location>
</feature>
<feature type="compositionally biased region" description="Basic and acidic residues" evidence="2">
    <location>
        <begin position="105"/>
        <end position="133"/>
    </location>
</feature>
<proteinExistence type="predicted"/>
<feature type="compositionally biased region" description="Polar residues" evidence="2">
    <location>
        <begin position="389"/>
        <end position="402"/>
    </location>
</feature>
<sequence>AEFEQIFGDPAYLEEQRRLLREELEAKRLAALEAKMAFEEEEKERQLEAIERQKVQTEIDIQAMDDMALNAARAQKQASLNAKHMKSCSNWKDALRMMNGGPSKAEQRRAAERKRAQEQEAAEKELARTQRERQRLAELAELQEEEREKADIRRRAEKNQEMLAKMQAEEEARRVRLERRRTVEKEEKVTLDKQIGRANEFKKEFEKWQVEHEALLAAGLADEKQAKTEKEEEAMMEDEDIVAEQGSIADTVDDQGFLSDQSTDADEMEFSNADDHDPLTDSADEEPPYAEDAHEGPGAFRPEKPRSKPRHRPQPPAKPAAQSESLRGLLAGAGQDSKHPGGLGGNRDVEAAPEHGGPAWKSNGTCDPSLRRYRGGLGGSEGPERTRRVSFSKTESWKTGWTSDRRVTYDGAPMKQDSYVNTEIWKPPGPKVARFSAGWERGLRVGAEEVFASGRGESWQRMAGSNAPAPEAFRPAPRAADKGAVWRGGGAPKPSANGAWQDVLHDAFATESSYRHPTSRRNVTFDGAVAPHRETCTFPKVDSHRRITDSSSRRVTTDNPVPPAKGDQMAYTGIPSMQVIATRREQAENYHRTLNGITIVRLRTQKPEPKSLTPDENAMGPKVNRVGVPKLSLKEYLQGRQGDSGNVLPRIESPTASPSGARPFKIFAPEDDEDESISGQSSAGWSAQTKRTNPPRSSTPKERAFNFQDIGPPDWDQTLGWSPWSTQNAAQQLRPHSQGNVSSRRRTMDGASLPSAGFTDRQSRKDRYAEDAWSPVPLSSRSLAPPPSRGAAVSLVLEDVPNSPATPAPGSTFSISPKPPSSGDKGSGGRRSIEAKRPHSQGNVSSRRRTMDGG</sequence>
<name>A0AAE0FDH5_9CHLO</name>
<dbReference type="Proteomes" id="UP001190700">
    <property type="component" value="Unassembled WGS sequence"/>
</dbReference>
<dbReference type="AlphaFoldDB" id="A0AAE0FDH5"/>
<feature type="compositionally biased region" description="Polar residues" evidence="2">
    <location>
        <begin position="719"/>
        <end position="742"/>
    </location>
</feature>
<feature type="compositionally biased region" description="Basic and acidic residues" evidence="2">
    <location>
        <begin position="761"/>
        <end position="770"/>
    </location>
</feature>
<feature type="compositionally biased region" description="Basic and acidic residues" evidence="2">
    <location>
        <begin position="291"/>
        <end position="306"/>
    </location>
</feature>
<feature type="region of interest" description="Disordered" evidence="2">
    <location>
        <begin position="605"/>
        <end position="626"/>
    </location>
</feature>
<protein>
    <submittedName>
        <fullName evidence="3">Uncharacterized protein</fullName>
    </submittedName>
</protein>
<feature type="region of interest" description="Disordered" evidence="2">
    <location>
        <begin position="460"/>
        <end position="498"/>
    </location>
</feature>
<keyword evidence="4" id="KW-1185">Reference proteome</keyword>
<feature type="compositionally biased region" description="Low complexity" evidence="2">
    <location>
        <begin position="467"/>
        <end position="478"/>
    </location>
</feature>
<feature type="compositionally biased region" description="Low complexity" evidence="2">
    <location>
        <begin position="774"/>
        <end position="783"/>
    </location>
</feature>